<evidence type="ECO:0000313" key="2">
    <source>
        <dbReference type="Proteomes" id="UP000013015"/>
    </source>
</evidence>
<evidence type="ECO:0000313" key="1">
    <source>
        <dbReference type="EMBL" id="ENO18862.1"/>
    </source>
</evidence>
<dbReference type="PATRIC" id="fig|888050.3.peg.513"/>
<dbReference type="EMBL" id="AQHZ01000007">
    <property type="protein sequence ID" value="ENO18862.1"/>
    <property type="molecule type" value="Genomic_DNA"/>
</dbReference>
<accession>N6X664</accession>
<dbReference type="AlphaFoldDB" id="N6X664"/>
<proteinExistence type="predicted"/>
<organism evidence="1 2">
    <name type="scientific">Schaalia cardiffensis F0333</name>
    <dbReference type="NCBI Taxonomy" id="888050"/>
    <lineage>
        <taxon>Bacteria</taxon>
        <taxon>Bacillati</taxon>
        <taxon>Actinomycetota</taxon>
        <taxon>Actinomycetes</taxon>
        <taxon>Actinomycetales</taxon>
        <taxon>Actinomycetaceae</taxon>
        <taxon>Schaalia</taxon>
    </lineage>
</organism>
<name>N6X664_9ACTO</name>
<reference evidence="1 2" key="1">
    <citation type="submission" date="2013-03" db="EMBL/GenBank/DDBJ databases">
        <title>Reference genome for the Human Microbiome Project.</title>
        <authorList>
            <person name="Aqrawi P."/>
            <person name="Ayvaz T."/>
            <person name="Bess C."/>
            <person name="Blankenburg K."/>
            <person name="Coyle M."/>
            <person name="Deng J."/>
            <person name="Forbes L."/>
            <person name="Fowler G."/>
            <person name="Francisco L."/>
            <person name="Fu Q."/>
            <person name="Gibbs R."/>
            <person name="Gross S."/>
            <person name="Gubbala S."/>
            <person name="Hale W."/>
            <person name="Hemphill L."/>
            <person name="Highlander S."/>
            <person name="Hirani K."/>
            <person name="Jackson L."/>
            <person name="Jakkamsetti A."/>
            <person name="Javaid M."/>
            <person name="Jayaseelan J.C."/>
            <person name="Jiang H."/>
            <person name="Joshi V."/>
            <person name="Korchina V."/>
            <person name="Kovar C."/>
            <person name="Lara F."/>
            <person name="Lee S."/>
            <person name="Liu Y."/>
            <person name="Mata R."/>
            <person name="Mathew T."/>
            <person name="Munidasa M."/>
            <person name="Muzny D."/>
            <person name="Nazareth L."/>
            <person name="Ngo R."/>
            <person name="Nguyen L."/>
            <person name="Nguyen N."/>
            <person name="Okwuonu G."/>
            <person name="Ongeri F."/>
            <person name="Palculict T."/>
            <person name="Patil S."/>
            <person name="Petrosino J."/>
            <person name="Pham C."/>
            <person name="Pham P."/>
            <person name="Pu L.-L."/>
            <person name="Qin X."/>
            <person name="Qu J."/>
            <person name="Reid J."/>
            <person name="Ross M."/>
            <person name="Ruth R."/>
            <person name="Saada N."/>
            <person name="San Lucas F."/>
            <person name="Santibanez J."/>
            <person name="Shang Y."/>
            <person name="Simmons D."/>
            <person name="Song X.-Z."/>
            <person name="Tang L.-Y."/>
            <person name="Thornton R."/>
            <person name="Warren J."/>
            <person name="Weissenberger G."/>
            <person name="Wilczek-Boney K."/>
            <person name="Worley K."/>
            <person name="Youmans B."/>
            <person name="Zhang J."/>
            <person name="Zhang L."/>
            <person name="Zhao Z."/>
            <person name="Zhou C."/>
            <person name="Zhu D."/>
            <person name="Zhu Y."/>
        </authorList>
    </citation>
    <scope>NUCLEOTIDE SEQUENCE [LARGE SCALE GENOMIC DNA]</scope>
    <source>
        <strain evidence="1 2">F0333</strain>
    </source>
</reference>
<protein>
    <submittedName>
        <fullName evidence="1">Uncharacterized protein</fullName>
    </submittedName>
</protein>
<dbReference type="HOGENOM" id="CLU_2857507_0_0_11"/>
<keyword evidence="2" id="KW-1185">Reference proteome</keyword>
<dbReference type="Proteomes" id="UP000013015">
    <property type="component" value="Unassembled WGS sequence"/>
</dbReference>
<sequence>MNTISDEHSLNRIGLWMSAASHEHTTTISHERAFDAKDQEEQIHCFSHAVSGMLKTTARTMSVP</sequence>
<comment type="caution">
    <text evidence="1">The sequence shown here is derived from an EMBL/GenBank/DDBJ whole genome shotgun (WGS) entry which is preliminary data.</text>
</comment>
<gene>
    <name evidence="1" type="ORF">HMPREF9004_0532</name>
</gene>